<reference evidence="2" key="1">
    <citation type="submission" date="2015-08" db="EMBL/GenBank/DDBJ databases">
        <authorList>
            <person name="Babu N.S."/>
            <person name="Beckwith C.J."/>
            <person name="Beseler K.G."/>
            <person name="Brison A."/>
            <person name="Carone J.V."/>
            <person name="Caskin T.P."/>
            <person name="Diamond M."/>
            <person name="Durham M.E."/>
            <person name="Foxe J.M."/>
            <person name="Go M."/>
            <person name="Henderson B.A."/>
            <person name="Jones I.B."/>
            <person name="McGettigan J.A."/>
            <person name="Micheletti S.J."/>
            <person name="Nasrallah M.E."/>
            <person name="Ortiz D."/>
            <person name="Piller C.R."/>
            <person name="Privatt S.R."/>
            <person name="Schneider S.L."/>
            <person name="Sharp S."/>
            <person name="Smith T.C."/>
            <person name="Stanton J.D."/>
            <person name="Ullery H.E."/>
            <person name="Wilson R.J."/>
            <person name="Serrano M.G."/>
            <person name="Buck G."/>
            <person name="Lee V."/>
            <person name="Wang Y."/>
            <person name="Carvalho R."/>
            <person name="Voegtly L."/>
            <person name="Shi R."/>
            <person name="Duckworth R."/>
            <person name="Johnson A."/>
            <person name="Loviza R."/>
            <person name="Walstead R."/>
            <person name="Shah Z."/>
            <person name="Kiflezghi M."/>
            <person name="Wade K."/>
            <person name="Ball S.L."/>
            <person name="Bradley K.W."/>
            <person name="Asai D.J."/>
            <person name="Bowman C.A."/>
            <person name="Russell D.A."/>
            <person name="Pope W.H."/>
            <person name="Jacobs-Sera D."/>
            <person name="Hendrix R.W."/>
            <person name="Hatfull G.F."/>
        </authorList>
    </citation>
    <scope>NUCLEOTIDE SEQUENCE</scope>
</reference>
<dbReference type="Pfam" id="PF09353">
    <property type="entry name" value="DUF1995"/>
    <property type="match status" value="1"/>
</dbReference>
<sequence length="387" mass="42371">MSGMLGSACALEHSFAPCSTPSLSLARLRTPARSARAPPHTHAAFNSRNSVDFRSRAVRTTREELYPTGSPQSLQGGLTASTFAPENLMNVTKDAAQGIIAGLNAGLSRMEVEFPLTTEINGFKDSADQFLDANIQLAIAAGRVIHKETGKKVHLLLPDGTEYRRAMGLYGTGLSLGSGVTLGHLRESRPGKFGTWFRAQANSADPDVDAAAAGRGAEVFFALNASAVELPDIERYATDSLDASKPLITWNLALDTLRADLGLLGFPSKALHDRFLSFFKPVLYVRPRDYSKSTASPPYISNYSGILFREFPGEWKVMLQQPNGSYTVVEGRPTRYTLGEFKDVLMRAAGLDTDAQGSLLSFLRKGYKTKTWWEEREDKELSPAWRE</sequence>
<evidence type="ECO:0000313" key="3">
    <source>
        <dbReference type="EMBL" id="JAT74506.1"/>
    </source>
</evidence>
<dbReference type="EMBL" id="GDKF01004116">
    <property type="protein sequence ID" value="JAT74506.1"/>
    <property type="molecule type" value="Transcribed_RNA"/>
</dbReference>
<dbReference type="PANTHER" id="PTHR34051:SF2">
    <property type="entry name" value="PROTEIN LPA3"/>
    <property type="match status" value="1"/>
</dbReference>
<feature type="domain" description="DUF1995" evidence="1">
    <location>
        <begin position="85"/>
        <end position="342"/>
    </location>
</feature>
<dbReference type="InterPro" id="IPR044687">
    <property type="entry name" value="LPA3"/>
</dbReference>
<proteinExistence type="predicted"/>
<name>A0A1D1ZWN9_AUXPR</name>
<dbReference type="EMBL" id="GDKF01007361">
    <property type="protein sequence ID" value="JAT71261.1"/>
    <property type="molecule type" value="Transcribed_RNA"/>
</dbReference>
<protein>
    <recommendedName>
        <fullName evidence="1">DUF1995 domain-containing protein</fullName>
    </recommendedName>
</protein>
<evidence type="ECO:0000259" key="1">
    <source>
        <dbReference type="Pfam" id="PF09353"/>
    </source>
</evidence>
<evidence type="ECO:0000313" key="2">
    <source>
        <dbReference type="EMBL" id="JAT71261.1"/>
    </source>
</evidence>
<dbReference type="AlphaFoldDB" id="A0A1D1ZWN9"/>
<dbReference type="InterPro" id="IPR018962">
    <property type="entry name" value="DUF1995"/>
</dbReference>
<organism evidence="2">
    <name type="scientific">Auxenochlorella protothecoides</name>
    <name type="common">Green microalga</name>
    <name type="synonym">Chlorella protothecoides</name>
    <dbReference type="NCBI Taxonomy" id="3075"/>
    <lineage>
        <taxon>Eukaryota</taxon>
        <taxon>Viridiplantae</taxon>
        <taxon>Chlorophyta</taxon>
        <taxon>core chlorophytes</taxon>
        <taxon>Trebouxiophyceae</taxon>
        <taxon>Chlorellales</taxon>
        <taxon>Chlorellaceae</taxon>
        <taxon>Auxenochlorella</taxon>
    </lineage>
</organism>
<gene>
    <name evidence="3" type="ORF">g.43278</name>
    <name evidence="2" type="ORF">g.43286</name>
</gene>
<accession>A0A1D1ZWN9</accession>
<dbReference type="PANTHER" id="PTHR34051">
    <property type="entry name" value="PROTEIN LOW PSII ACCUMULATION 3, CHLOROPLASTIC"/>
    <property type="match status" value="1"/>
</dbReference>